<keyword evidence="2" id="KW-1185">Reference proteome</keyword>
<evidence type="ECO:0000313" key="1">
    <source>
        <dbReference type="EMBL" id="KEQ27405.1"/>
    </source>
</evidence>
<dbReference type="OrthoDB" id="2603926at2"/>
<comment type="caution">
    <text evidence="1">The sequence shown here is derived from an EMBL/GenBank/DDBJ whole genome shotgun (WGS) entry which is preliminary data.</text>
</comment>
<organism evidence="1 2">
    <name type="scientific">Paenibacillus tyrfis</name>
    <dbReference type="NCBI Taxonomy" id="1501230"/>
    <lineage>
        <taxon>Bacteria</taxon>
        <taxon>Bacillati</taxon>
        <taxon>Bacillota</taxon>
        <taxon>Bacilli</taxon>
        <taxon>Bacillales</taxon>
        <taxon>Paenibacillaceae</taxon>
        <taxon>Paenibacillus</taxon>
    </lineage>
</organism>
<dbReference type="Proteomes" id="UP000028123">
    <property type="component" value="Unassembled WGS sequence"/>
</dbReference>
<sequence length="180" mass="20648">MIVARLAKQAMEHEEGMNHLWVRFNLPQAGSITDVRLTVDLPLGVHRSPNLNGYPETDLCIILLGNSPEDHDVFLELYTEEAAACGRAELGIVVEYKDGETEVRAVQGISLELKVEDDAEDWPVDEEVVERVKALQCRLQDRAAERAREFVIVPPIVRPRSGYFEDWEKKYRIDYSFNHR</sequence>
<reference evidence="1 2" key="1">
    <citation type="submission" date="2014-06" db="EMBL/GenBank/DDBJ databases">
        <title>Draft genome sequence of Paenibacillus sp. MSt1.</title>
        <authorList>
            <person name="Aw Y.K."/>
            <person name="Ong K.S."/>
            <person name="Gan H.M."/>
            <person name="Lee S.M."/>
        </authorList>
    </citation>
    <scope>NUCLEOTIDE SEQUENCE [LARGE SCALE GENOMIC DNA]</scope>
    <source>
        <strain evidence="1 2">MSt1</strain>
    </source>
</reference>
<proteinExistence type="predicted"/>
<accession>A0A081P9N2</accession>
<dbReference type="RefSeq" id="WP_036676127.1">
    <property type="nucleotide sequence ID" value="NZ_JNVM01000003.1"/>
</dbReference>
<gene>
    <name evidence="1" type="ORF">ET33_19330</name>
</gene>
<protein>
    <submittedName>
        <fullName evidence="1">Uncharacterized protein</fullName>
    </submittedName>
</protein>
<dbReference type="EMBL" id="JNVM01000003">
    <property type="protein sequence ID" value="KEQ27405.1"/>
    <property type="molecule type" value="Genomic_DNA"/>
</dbReference>
<dbReference type="eggNOG" id="ENOG5034BUK">
    <property type="taxonomic scope" value="Bacteria"/>
</dbReference>
<evidence type="ECO:0000313" key="2">
    <source>
        <dbReference type="Proteomes" id="UP000028123"/>
    </source>
</evidence>
<name>A0A081P9N2_9BACL</name>
<dbReference type="AlphaFoldDB" id="A0A081P9N2"/>